<organism evidence="1 3">
    <name type="scientific">Comamonas testosteroni (strain DSM 14576 / KF-1)</name>
    <name type="common">Pseudomonas testosteroni</name>
    <dbReference type="NCBI Taxonomy" id="399795"/>
    <lineage>
        <taxon>Bacteria</taxon>
        <taxon>Pseudomonadati</taxon>
        <taxon>Pseudomonadota</taxon>
        <taxon>Betaproteobacteria</taxon>
        <taxon>Burkholderiales</taxon>
        <taxon>Comamonadaceae</taxon>
        <taxon>Comamonas</taxon>
    </lineage>
</organism>
<dbReference type="EMBL" id="AAUJ02000001">
    <property type="protein sequence ID" value="EED68396.1"/>
    <property type="molecule type" value="Genomic_DNA"/>
</dbReference>
<evidence type="ECO:0000313" key="1">
    <source>
        <dbReference type="EMBL" id="EED68333.1"/>
    </source>
</evidence>
<comment type="caution">
    <text evidence="1">The sequence shown here is derived from an EMBL/GenBank/DDBJ whole genome shotgun (WGS) entry which is preliminary data.</text>
</comment>
<dbReference type="AlphaFoldDB" id="B7X102"/>
<dbReference type="EMBL" id="AAUJ02000001">
    <property type="protein sequence ID" value="EED68333.1"/>
    <property type="molecule type" value="Genomic_DNA"/>
</dbReference>
<evidence type="ECO:0000313" key="3">
    <source>
        <dbReference type="Proteomes" id="UP000003039"/>
    </source>
</evidence>
<reference evidence="1 3" key="1">
    <citation type="journal article" date="2004" name="Appl. Environ. Microbiol.">
        <title>Mineralization of individual congeners of linear alkylbenzenesulfonate by defined pairs of heterotrophic bacteria.</title>
        <authorList>
            <person name="Schleheck D."/>
            <person name="Knepper T.P."/>
            <person name="Fischer K."/>
            <person name="Cook A.M."/>
        </authorList>
    </citation>
    <scope>NUCLEOTIDE SEQUENCE [LARGE SCALE GENOMIC DNA]</scope>
    <source>
        <strain evidence="3">DSM 14576 / KF-1</strain>
        <strain evidence="1">KF-1</strain>
    </source>
</reference>
<sequence length="91" mass="10422">MERGLSKLRVTSARVVKQVEVTLQFKSAADTEAFEDWYFNTVRRIGFFDWYDTRTSVVRVVRFKGGALGELVPLAQGFAVAQRTATLEYLR</sequence>
<dbReference type="eggNOG" id="ENOG50345T6">
    <property type="taxonomic scope" value="Bacteria"/>
</dbReference>
<protein>
    <submittedName>
        <fullName evidence="1">Uncharacterized protein</fullName>
    </submittedName>
</protein>
<reference evidence="1" key="2">
    <citation type="submission" date="2009-01" db="EMBL/GenBank/DDBJ databases">
        <authorList>
            <consortium name="US DOE Joint Genome Institute (JGI-PGF)"/>
            <person name="Lucas S."/>
            <person name="Copeland A."/>
            <person name="Lapidus A."/>
            <person name="Glavina del Rio T."/>
            <person name="Dalin E."/>
            <person name="Tice H."/>
            <person name="Bruce D."/>
            <person name="Goodwin L."/>
            <person name="Pitluck S."/>
            <person name="LaButti K.M."/>
            <person name="Lowry S."/>
            <person name="Sun H."/>
            <person name="Larimer F."/>
            <person name="Land M.L."/>
            <person name="Hauser L."/>
            <person name="Kjelleberg S."/>
            <person name="Cook A."/>
            <person name="Knepper T.P."/>
            <person name="Fischer K."/>
            <person name="Schleheck D."/>
            <person name="Richardson P."/>
        </authorList>
    </citation>
    <scope>NUCLEOTIDE SEQUENCE</scope>
    <source>
        <strain evidence="1">KF-1</strain>
    </source>
</reference>
<gene>
    <name evidence="1" type="ORF">CtesDRAFT_PD3280</name>
    <name evidence="2" type="ORF">CtesDRAFT_PD3343</name>
</gene>
<proteinExistence type="predicted"/>
<accession>B7X102</accession>
<evidence type="ECO:0000313" key="2">
    <source>
        <dbReference type="EMBL" id="EED68396.1"/>
    </source>
</evidence>
<name>B7X102_COMTK</name>
<dbReference type="Proteomes" id="UP000003039">
    <property type="component" value="Unassembled WGS sequence"/>
</dbReference>